<feature type="compositionally biased region" description="Pro residues" evidence="16">
    <location>
        <begin position="116"/>
        <end position="129"/>
    </location>
</feature>
<keyword evidence="10" id="KW-0472">Membrane</keyword>
<keyword evidence="6 15" id="KW-0812">Transmembrane</keyword>
<dbReference type="EC" id="2.4.1.-" evidence="15"/>
<reference evidence="19" key="1">
    <citation type="journal article" date="2023" name="Front. Mar. Sci.">
        <title>A new Merluccius polli reference genome to investigate the effects of global change in West African waters.</title>
        <authorList>
            <person name="Mateo J.L."/>
            <person name="Blanco-Fernandez C."/>
            <person name="Garcia-Vazquez E."/>
            <person name="Machado-Schiaffino G."/>
        </authorList>
    </citation>
    <scope>NUCLEOTIDE SEQUENCE</scope>
    <source>
        <strain evidence="19">C29</strain>
        <tissue evidence="19">Fin</tissue>
    </source>
</reference>
<dbReference type="Pfam" id="PF17039">
    <property type="entry name" value="Glyco_tran_10_N"/>
    <property type="match status" value="1"/>
</dbReference>
<keyword evidence="15" id="KW-0333">Golgi apparatus</keyword>
<feature type="compositionally biased region" description="Acidic residues" evidence="16">
    <location>
        <begin position="472"/>
        <end position="482"/>
    </location>
</feature>
<dbReference type="Proteomes" id="UP001174136">
    <property type="component" value="Unassembled WGS sequence"/>
</dbReference>
<evidence type="ECO:0000256" key="3">
    <source>
        <dbReference type="ARBA" id="ARBA00008919"/>
    </source>
</evidence>
<keyword evidence="7" id="KW-0256">Endoplasmic reticulum</keyword>
<dbReference type="GO" id="GO:0046920">
    <property type="term" value="F:alpha-(1-&gt;3)-fucosyltransferase activity"/>
    <property type="evidence" value="ECO:0007669"/>
    <property type="project" value="TreeGrafter"/>
</dbReference>
<feature type="compositionally biased region" description="Low complexity" evidence="16">
    <location>
        <begin position="391"/>
        <end position="412"/>
    </location>
</feature>
<keyword evidence="9" id="KW-1133">Transmembrane helix</keyword>
<evidence type="ECO:0000256" key="2">
    <source>
        <dbReference type="ARBA" id="ARBA00004922"/>
    </source>
</evidence>
<evidence type="ECO:0000313" key="20">
    <source>
        <dbReference type="Proteomes" id="UP001174136"/>
    </source>
</evidence>
<evidence type="ECO:0000256" key="4">
    <source>
        <dbReference type="ARBA" id="ARBA00022676"/>
    </source>
</evidence>
<feature type="region of interest" description="Disordered" evidence="16">
    <location>
        <begin position="148"/>
        <end position="173"/>
    </location>
</feature>
<feature type="region of interest" description="Disordered" evidence="16">
    <location>
        <begin position="188"/>
        <end position="213"/>
    </location>
</feature>
<dbReference type="InterPro" id="IPR001503">
    <property type="entry name" value="Glyco_trans_10"/>
</dbReference>
<dbReference type="AlphaFoldDB" id="A0AA47N5F1"/>
<protein>
    <recommendedName>
        <fullName evidence="15">Fucosyltransferase</fullName>
        <ecNumber evidence="15">2.4.1.-</ecNumber>
    </recommendedName>
</protein>
<evidence type="ECO:0000256" key="14">
    <source>
        <dbReference type="ARBA" id="ARBA00058658"/>
    </source>
</evidence>
<dbReference type="EMBL" id="JAOPHQ010000919">
    <property type="protein sequence ID" value="KAK0152682.1"/>
    <property type="molecule type" value="Genomic_DNA"/>
</dbReference>
<feature type="compositionally biased region" description="Pro residues" evidence="16">
    <location>
        <begin position="36"/>
        <end position="49"/>
    </location>
</feature>
<dbReference type="Pfam" id="PF00852">
    <property type="entry name" value="Glyco_transf_10"/>
    <property type="match status" value="1"/>
</dbReference>
<evidence type="ECO:0000259" key="18">
    <source>
        <dbReference type="Pfam" id="PF17039"/>
    </source>
</evidence>
<evidence type="ECO:0000313" key="19">
    <source>
        <dbReference type="EMBL" id="KAK0152682.1"/>
    </source>
</evidence>
<evidence type="ECO:0000256" key="1">
    <source>
        <dbReference type="ARBA" id="ARBA00004648"/>
    </source>
</evidence>
<evidence type="ECO:0000256" key="7">
    <source>
        <dbReference type="ARBA" id="ARBA00022824"/>
    </source>
</evidence>
<evidence type="ECO:0000256" key="9">
    <source>
        <dbReference type="ARBA" id="ARBA00022989"/>
    </source>
</evidence>
<evidence type="ECO:0000256" key="11">
    <source>
        <dbReference type="ARBA" id="ARBA00023180"/>
    </source>
</evidence>
<dbReference type="PANTHER" id="PTHR11929:SF12">
    <property type="entry name" value="ALPHA-(1,3)-FUCOSYLTRANSFERASE 7"/>
    <property type="match status" value="1"/>
</dbReference>
<feature type="compositionally biased region" description="Pro residues" evidence="16">
    <location>
        <begin position="239"/>
        <end position="253"/>
    </location>
</feature>
<dbReference type="GO" id="GO:0046922">
    <property type="term" value="F:peptide-O-fucosyltransferase activity"/>
    <property type="evidence" value="ECO:0007669"/>
    <property type="project" value="UniProtKB-EC"/>
</dbReference>
<keyword evidence="20" id="KW-1185">Reference proteome</keyword>
<evidence type="ECO:0000256" key="13">
    <source>
        <dbReference type="ARBA" id="ARBA00048647"/>
    </source>
</evidence>
<evidence type="ECO:0000256" key="10">
    <source>
        <dbReference type="ARBA" id="ARBA00023136"/>
    </source>
</evidence>
<dbReference type="GO" id="GO:0005789">
    <property type="term" value="C:endoplasmic reticulum membrane"/>
    <property type="evidence" value="ECO:0007669"/>
    <property type="project" value="UniProtKB-SubCell"/>
</dbReference>
<dbReference type="InterPro" id="IPR055270">
    <property type="entry name" value="Glyco_tran_10_C"/>
</dbReference>
<feature type="domain" description="Fucosyltransferase C-terminal" evidence="17">
    <location>
        <begin position="487"/>
        <end position="660"/>
    </location>
</feature>
<dbReference type="GO" id="GO:0032580">
    <property type="term" value="C:Golgi cisterna membrane"/>
    <property type="evidence" value="ECO:0007669"/>
    <property type="project" value="UniProtKB-SubCell"/>
</dbReference>
<feature type="compositionally biased region" description="Pro residues" evidence="16">
    <location>
        <begin position="198"/>
        <end position="213"/>
    </location>
</feature>
<feature type="compositionally biased region" description="Low complexity" evidence="16">
    <location>
        <begin position="22"/>
        <end position="35"/>
    </location>
</feature>
<dbReference type="FunFam" id="3.40.50.11660:FF:000002">
    <property type="entry name" value="Alpha-(1,3)-fucosyltransferase"/>
    <property type="match status" value="1"/>
</dbReference>
<evidence type="ECO:0000256" key="8">
    <source>
        <dbReference type="ARBA" id="ARBA00022968"/>
    </source>
</evidence>
<sequence>MVDIARLTPVDRLVEAHDPTFSGPSHRSSPNSCSSGPPPTAHHPTPVPLGPSHRSSPNPCSSGPLPPLITQPLFLWPPPTAHHPTPVPLAPLPPLITQPLFLSPPSHRSSPNPCSSGPPPTAHHPTPVPLGPLPPLITQPLFLWAPSHRSSPNPCSSGPPPTAHHPTPVPLGPLPPLITQPLFLWAPSHRSSPNPCSSGPPPTAHHPTPVPLGPLPPLITQPLFLWAPSHRSSPNPCSSGPPPTTHHPTPVPLGPSHRSSPNPCSSGPPPTTHHPTPVPLAPLTPLQMHSFSKLFTLCILLSLSSYLFLLGFFAPSSPCPQPATPAPPPPKPLNLSILLWHWPFGASYSLAGDPCREMYNITGCFLSDNRSTFSTADVVVFHHHELRWARPPSSSPSSSSSSPSSSSSSSSSALPLHLPRPPSQRWAWMSLEPPAVNGDLSPFNGLFNWTVSYRRDADVPIPYGRTVRRGAEEEEGDDDDDAPSARNRSCLASWVVSRYKPTQARAAVYGRLSRRIPVEVYGLWARRPLANRQLLPTIGRCYFYLALENSESRDYISEKLWRNGFGAGAVPVVLGPSRATYEALAPPGSFIHVDDFGSVEALAHHLRRVAADGAAYAEYFRWRRTHAVRRCEDWRERLCQICARYPQLPAHKVYRDLDTWANG</sequence>
<feature type="region of interest" description="Disordered" evidence="16">
    <location>
        <begin position="98"/>
        <end position="129"/>
    </location>
</feature>
<accession>A0AA47N5F1</accession>
<evidence type="ECO:0000256" key="5">
    <source>
        <dbReference type="ARBA" id="ARBA00022679"/>
    </source>
</evidence>
<feature type="region of interest" description="Disordered" evidence="16">
    <location>
        <begin position="15"/>
        <end position="64"/>
    </location>
</feature>
<comment type="similarity">
    <text evidence="3 15">Belongs to the glycosyltransferase 10 family.</text>
</comment>
<evidence type="ECO:0000256" key="16">
    <source>
        <dbReference type="SAM" id="MobiDB-lite"/>
    </source>
</evidence>
<name>A0AA47N5F1_MERPO</name>
<proteinExistence type="inferred from homology"/>
<feature type="compositionally biased region" description="Pro residues" evidence="16">
    <location>
        <begin position="266"/>
        <end position="278"/>
    </location>
</feature>
<keyword evidence="5 15" id="KW-0808">Transferase</keyword>
<keyword evidence="11" id="KW-0325">Glycoprotein</keyword>
<comment type="catalytic activity">
    <reaction evidence="12">
        <text>L-threonyl-[protein] + GDP-beta-L-fucose = 3-O-(alpha-L-fucosyl)-L-threonyl-[protein] + GDP + H(+)</text>
        <dbReference type="Rhea" id="RHEA:70491"/>
        <dbReference type="Rhea" id="RHEA-COMP:11060"/>
        <dbReference type="Rhea" id="RHEA-COMP:17915"/>
        <dbReference type="ChEBI" id="CHEBI:15378"/>
        <dbReference type="ChEBI" id="CHEBI:30013"/>
        <dbReference type="ChEBI" id="CHEBI:57273"/>
        <dbReference type="ChEBI" id="CHEBI:58189"/>
        <dbReference type="ChEBI" id="CHEBI:189631"/>
        <dbReference type="EC" id="2.4.1.221"/>
    </reaction>
    <physiologicalReaction direction="left-to-right" evidence="12">
        <dbReference type="Rhea" id="RHEA:70492"/>
    </physiologicalReaction>
</comment>
<evidence type="ECO:0000259" key="17">
    <source>
        <dbReference type="Pfam" id="PF00852"/>
    </source>
</evidence>
<keyword evidence="8" id="KW-0735">Signal-anchor</keyword>
<comment type="subcellular location">
    <subcellularLocation>
        <location evidence="1">Endoplasmic reticulum membrane</location>
        <topology evidence="1">Single-pass type II membrane protein</topology>
    </subcellularLocation>
    <subcellularLocation>
        <location evidence="15">Golgi apparatus</location>
        <location evidence="15">Golgi stack membrane</location>
        <topology evidence="15">Single-pass type II membrane protein</topology>
    </subcellularLocation>
</comment>
<keyword evidence="4 15" id="KW-0328">Glycosyltransferase</keyword>
<comment type="function">
    <text evidence="14">Protein O-fucosyltransferase that specifically catalyzes O-fucosylation of serine or threonine residues in EMI domains of target proteins. Attaches fucose through an O-glycosidic linkage. O-fucosylation of EMI domain-containing proteins may be required for facilitating protein folding and secretion.</text>
</comment>
<dbReference type="InterPro" id="IPR031481">
    <property type="entry name" value="Glyco_tran_10_N"/>
</dbReference>
<dbReference type="PANTHER" id="PTHR11929">
    <property type="entry name" value="ALPHA- 1,3 -FUCOSYLTRANSFERASE"/>
    <property type="match status" value="1"/>
</dbReference>
<feature type="region of interest" description="Disordered" evidence="16">
    <location>
        <begin position="465"/>
        <end position="485"/>
    </location>
</feature>
<dbReference type="Gene3D" id="3.40.50.11660">
    <property type="entry name" value="Glycosyl transferase family 10, C-terminal domain"/>
    <property type="match status" value="1"/>
</dbReference>
<feature type="compositionally biased region" description="Pro residues" evidence="16">
    <location>
        <begin position="157"/>
        <end position="173"/>
    </location>
</feature>
<dbReference type="InterPro" id="IPR038577">
    <property type="entry name" value="GT10-like_C_sf"/>
</dbReference>
<feature type="region of interest" description="Disordered" evidence="16">
    <location>
        <begin position="389"/>
        <end position="418"/>
    </location>
</feature>
<organism evidence="19 20">
    <name type="scientific">Merluccius polli</name>
    <name type="common">Benguela hake</name>
    <name type="synonym">Merluccius cadenati</name>
    <dbReference type="NCBI Taxonomy" id="89951"/>
    <lineage>
        <taxon>Eukaryota</taxon>
        <taxon>Metazoa</taxon>
        <taxon>Chordata</taxon>
        <taxon>Craniata</taxon>
        <taxon>Vertebrata</taxon>
        <taxon>Euteleostomi</taxon>
        <taxon>Actinopterygii</taxon>
        <taxon>Neopterygii</taxon>
        <taxon>Teleostei</taxon>
        <taxon>Neoteleostei</taxon>
        <taxon>Acanthomorphata</taxon>
        <taxon>Zeiogadaria</taxon>
        <taxon>Gadariae</taxon>
        <taxon>Gadiformes</taxon>
        <taxon>Gadoidei</taxon>
        <taxon>Merlucciidae</taxon>
        <taxon>Merluccius</taxon>
    </lineage>
</organism>
<dbReference type="SUPFAM" id="SSF53756">
    <property type="entry name" value="UDP-Glycosyltransferase/glycogen phosphorylase"/>
    <property type="match status" value="1"/>
</dbReference>
<evidence type="ECO:0000256" key="15">
    <source>
        <dbReference type="RuleBase" id="RU003832"/>
    </source>
</evidence>
<comment type="catalytic activity">
    <reaction evidence="13">
        <text>L-seryl-[protein] + GDP-beta-L-fucose = 3-O-(alpha-L-fucosyl)-L-seryl-[protein] + GDP + H(+)</text>
        <dbReference type="Rhea" id="RHEA:63644"/>
        <dbReference type="Rhea" id="RHEA-COMP:9863"/>
        <dbReference type="Rhea" id="RHEA-COMP:17914"/>
        <dbReference type="ChEBI" id="CHEBI:15378"/>
        <dbReference type="ChEBI" id="CHEBI:29999"/>
        <dbReference type="ChEBI" id="CHEBI:57273"/>
        <dbReference type="ChEBI" id="CHEBI:58189"/>
        <dbReference type="ChEBI" id="CHEBI:189632"/>
        <dbReference type="EC" id="2.4.1.221"/>
    </reaction>
    <physiologicalReaction direction="left-to-right" evidence="13">
        <dbReference type="Rhea" id="RHEA:63645"/>
    </physiologicalReaction>
</comment>
<comment type="pathway">
    <text evidence="2">Protein modification; protein glycosylation.</text>
</comment>
<evidence type="ECO:0000256" key="6">
    <source>
        <dbReference type="ARBA" id="ARBA00022692"/>
    </source>
</evidence>
<feature type="domain" description="Fucosyltransferase N-terminal" evidence="18">
    <location>
        <begin position="336"/>
        <end position="464"/>
    </location>
</feature>
<feature type="region of interest" description="Disordered" evidence="16">
    <location>
        <begin position="230"/>
        <end position="278"/>
    </location>
</feature>
<gene>
    <name evidence="19" type="primary">Fut7_3</name>
    <name evidence="19" type="ORF">N1851_005782</name>
</gene>
<evidence type="ECO:0000256" key="12">
    <source>
        <dbReference type="ARBA" id="ARBA00047273"/>
    </source>
</evidence>
<comment type="caution">
    <text evidence="19">The sequence shown here is derived from an EMBL/GenBank/DDBJ whole genome shotgun (WGS) entry which is preliminary data.</text>
</comment>